<dbReference type="GO" id="GO:0005680">
    <property type="term" value="C:anaphase-promoting complex"/>
    <property type="evidence" value="ECO:0007669"/>
    <property type="project" value="InterPro"/>
</dbReference>
<dbReference type="OrthoDB" id="2504561at2759"/>
<feature type="domain" description="Anaphase-promoting complex subunit 5" evidence="8">
    <location>
        <begin position="390"/>
        <end position="526"/>
    </location>
</feature>
<feature type="compositionally biased region" description="Basic residues" evidence="7">
    <location>
        <begin position="109"/>
        <end position="121"/>
    </location>
</feature>
<dbReference type="OMA" id="HLRCDAS"/>
<keyword evidence="3" id="KW-0132">Cell division</keyword>
<dbReference type="InterPro" id="IPR026000">
    <property type="entry name" value="Apc5_dom"/>
</dbReference>
<dbReference type="eggNOG" id="KOG4322">
    <property type="taxonomic scope" value="Eukaryota"/>
</dbReference>
<dbReference type="InterPro" id="IPR037679">
    <property type="entry name" value="Apc5"/>
</dbReference>
<evidence type="ECO:0000256" key="3">
    <source>
        <dbReference type="ARBA" id="ARBA00022618"/>
    </source>
</evidence>
<evidence type="ECO:0000256" key="2">
    <source>
        <dbReference type="ARBA" id="ARBA00016066"/>
    </source>
</evidence>
<dbReference type="EMBL" id="GG663745">
    <property type="protein sequence ID" value="EEH53809.1"/>
    <property type="molecule type" value="Genomic_DNA"/>
</dbReference>
<accession>C1N2J1</accession>
<dbReference type="GO" id="GO:0045842">
    <property type="term" value="P:positive regulation of mitotic metaphase/anaphase transition"/>
    <property type="evidence" value="ECO:0007669"/>
    <property type="project" value="TreeGrafter"/>
</dbReference>
<name>C1N2J1_MICPC</name>
<evidence type="ECO:0000256" key="4">
    <source>
        <dbReference type="ARBA" id="ARBA00022776"/>
    </source>
</evidence>
<dbReference type="Proteomes" id="UP000001876">
    <property type="component" value="Unassembled WGS sequence"/>
</dbReference>
<keyword evidence="10" id="KW-1185">Reference proteome</keyword>
<evidence type="ECO:0000313" key="9">
    <source>
        <dbReference type="EMBL" id="EEH53809.1"/>
    </source>
</evidence>
<evidence type="ECO:0000256" key="1">
    <source>
        <dbReference type="ARBA" id="ARBA00007450"/>
    </source>
</evidence>
<sequence length="1081" mass="110005">MAATYSPTPHRIALCALARYLDDADDDDDDDDDDARDGDGEKDARRRRRTRLGPSDRRALARALMRACEDASDLLEPDLRTFKRSLDAESRASGAPPPSSSSSRPAPLGRKKTKRAMRAAKRANLADSDGDVDMDTSDVDISDGVSDDDVSDDDDDDAGTSAPGRASSSSSRRRNLKDVLTEAVDGVRDVDALVALFRDVAPRSSHEASMRGLSADEAAYDETWGMKRVDAESAIGVFLRRVLYKSFSPIARFQHLIAFRAYADADDAARPRGVGAASEAEEDAARRAKDADDALHGRLRVDAMCAAAAEDVGAGATRAWTGAAEDDAVYYVYCPPVASARAPPRVAAHLAALTRRFHANDGWEPPEAVEARLNALTEATPRAPRADAARHLLAARRRDYPAAIDHARRRFDYLDGGGGGGGGDGGGASLPVNAAAAAALGRDDGGDGDGVDGDGGGGGGGGAGGGGGGSGGRARLQAALMTLGETHARFSHGAEALKALNEAVRVAQQNGDETALAHALAAFCALCASGGDALASSEGSPAGEGPSSASASALCGDAGGEDLRLLLRRCARQARELRLPHLIAFADLAMARHRATRPPRAAAPATVVVAAAAAAEARGKPGVGAGDGASAAAARARVSASPPAFATAAARRVEAIRHAVALGAAAPATTAAAAAAAKAAKEAAAAASQAAPAAAADLYPAPRGLDLAPVSRADHAEASIEQLGGCASVLCASIWDAHGVPAMTRLHALRHLRCDASRVVGVGASGASDGADGGGARPNAAASATPHRHHDRPGPHPPSAASAEDTATALAMLAAHASACHGPLAAAATLKRARARFEASGRARSNHPALAAATARAAHDAALARGDAAAALAAASKLAALAPASSAVDAEASVEAHRARAAALLCAGRFEECRAVAAAQLARCREIGGLTRASARLSLLLAECWLAAGSPAVALQHALRAEHLAATLRLDAIRAAAIVSLAEIWLAMSVGHVGHAADQSGATACPYAALAKRALDAHAPALLSRGGLALRARARLAAARATLATTTPEALRRDPAAAVRPVRSFRSFLRALWNSRFDTCT</sequence>
<feature type="compositionally biased region" description="Acidic residues" evidence="7">
    <location>
        <begin position="128"/>
        <end position="158"/>
    </location>
</feature>
<dbReference type="GO" id="GO:0070979">
    <property type="term" value="P:protein K11-linked ubiquitination"/>
    <property type="evidence" value="ECO:0007669"/>
    <property type="project" value="TreeGrafter"/>
</dbReference>
<feature type="compositionally biased region" description="Acidic residues" evidence="7">
    <location>
        <begin position="23"/>
        <end position="36"/>
    </location>
</feature>
<evidence type="ECO:0000256" key="5">
    <source>
        <dbReference type="ARBA" id="ARBA00022786"/>
    </source>
</evidence>
<dbReference type="RefSeq" id="XP_003062097.1">
    <property type="nucleotide sequence ID" value="XM_003062051.1"/>
</dbReference>
<reference evidence="9 10" key="1">
    <citation type="journal article" date="2009" name="Science">
        <title>Green evolution and dynamic adaptations revealed by genomes of the marine picoeukaryotes Micromonas.</title>
        <authorList>
            <person name="Worden A.Z."/>
            <person name="Lee J.H."/>
            <person name="Mock T."/>
            <person name="Rouze P."/>
            <person name="Simmons M.P."/>
            <person name="Aerts A.L."/>
            <person name="Allen A.E."/>
            <person name="Cuvelier M.L."/>
            <person name="Derelle E."/>
            <person name="Everett M.V."/>
            <person name="Foulon E."/>
            <person name="Grimwood J."/>
            <person name="Gundlach H."/>
            <person name="Henrissat B."/>
            <person name="Napoli C."/>
            <person name="McDonald S.M."/>
            <person name="Parker M.S."/>
            <person name="Rombauts S."/>
            <person name="Salamov A."/>
            <person name="Von Dassow P."/>
            <person name="Badger J.H."/>
            <person name="Coutinho P.M."/>
            <person name="Demir E."/>
            <person name="Dubchak I."/>
            <person name="Gentemann C."/>
            <person name="Eikrem W."/>
            <person name="Gready J.E."/>
            <person name="John U."/>
            <person name="Lanier W."/>
            <person name="Lindquist E.A."/>
            <person name="Lucas S."/>
            <person name="Mayer K.F."/>
            <person name="Moreau H."/>
            <person name="Not F."/>
            <person name="Otillar R."/>
            <person name="Panaud O."/>
            <person name="Pangilinan J."/>
            <person name="Paulsen I."/>
            <person name="Piegu B."/>
            <person name="Poliakov A."/>
            <person name="Robbens S."/>
            <person name="Schmutz J."/>
            <person name="Toulza E."/>
            <person name="Wyss T."/>
            <person name="Zelensky A."/>
            <person name="Zhou K."/>
            <person name="Armbrust E.V."/>
            <person name="Bhattacharya D."/>
            <person name="Goodenough U.W."/>
            <person name="Van de Peer Y."/>
            <person name="Grigoriev I.V."/>
        </authorList>
    </citation>
    <scope>NUCLEOTIDE SEQUENCE [LARGE SCALE GENOMIC DNA]</scope>
    <source>
        <strain evidence="9 10">CCMP1545</strain>
    </source>
</reference>
<evidence type="ECO:0000259" key="8">
    <source>
        <dbReference type="Pfam" id="PF12862"/>
    </source>
</evidence>
<keyword evidence="4" id="KW-0498">Mitosis</keyword>
<dbReference type="KEGG" id="mpp:MICPUCDRAFT_51550"/>
<feature type="region of interest" description="Disordered" evidence="7">
    <location>
        <begin position="23"/>
        <end position="57"/>
    </location>
</feature>
<evidence type="ECO:0000256" key="7">
    <source>
        <dbReference type="SAM" id="MobiDB-lite"/>
    </source>
</evidence>
<protein>
    <recommendedName>
        <fullName evidence="2">Anaphase-promoting complex subunit 5</fullName>
    </recommendedName>
</protein>
<feature type="region of interest" description="Disordered" evidence="7">
    <location>
        <begin position="441"/>
        <end position="471"/>
    </location>
</feature>
<proteinExistence type="inferred from homology"/>
<dbReference type="AlphaFoldDB" id="C1N2J1"/>
<dbReference type="PANTHER" id="PTHR12830">
    <property type="entry name" value="ANAPHASE-PROMOTING COMPLEX SUBUNIT 5"/>
    <property type="match status" value="1"/>
</dbReference>
<dbReference type="GO" id="GO:0051301">
    <property type="term" value="P:cell division"/>
    <property type="evidence" value="ECO:0007669"/>
    <property type="project" value="UniProtKB-KW"/>
</dbReference>
<evidence type="ECO:0000313" key="10">
    <source>
        <dbReference type="Proteomes" id="UP000001876"/>
    </source>
</evidence>
<organism evidence="10">
    <name type="scientific">Micromonas pusilla (strain CCMP1545)</name>
    <name type="common">Picoplanktonic green alga</name>
    <dbReference type="NCBI Taxonomy" id="564608"/>
    <lineage>
        <taxon>Eukaryota</taxon>
        <taxon>Viridiplantae</taxon>
        <taxon>Chlorophyta</taxon>
        <taxon>Mamiellophyceae</taxon>
        <taxon>Mamiellales</taxon>
        <taxon>Mamiellaceae</taxon>
        <taxon>Micromonas</taxon>
    </lineage>
</organism>
<keyword evidence="5" id="KW-0833">Ubl conjugation pathway</keyword>
<dbReference type="STRING" id="564608.C1N2J1"/>
<dbReference type="GO" id="GO:0031145">
    <property type="term" value="P:anaphase-promoting complex-dependent catabolic process"/>
    <property type="evidence" value="ECO:0007669"/>
    <property type="project" value="TreeGrafter"/>
</dbReference>
<evidence type="ECO:0000256" key="6">
    <source>
        <dbReference type="ARBA" id="ARBA00023306"/>
    </source>
</evidence>
<dbReference type="PANTHER" id="PTHR12830:SF9">
    <property type="entry name" value="ANAPHASE-PROMOTING COMPLEX SUBUNIT 5"/>
    <property type="match status" value="1"/>
</dbReference>
<keyword evidence="6" id="KW-0131">Cell cycle</keyword>
<comment type="similarity">
    <text evidence="1">Belongs to the APC5 family.</text>
</comment>
<feature type="region of interest" description="Disordered" evidence="7">
    <location>
        <begin position="85"/>
        <end position="175"/>
    </location>
</feature>
<gene>
    <name evidence="9" type="ORF">MICPUCDRAFT_51550</name>
</gene>
<dbReference type="Pfam" id="PF12862">
    <property type="entry name" value="ANAPC5"/>
    <property type="match status" value="1"/>
</dbReference>
<dbReference type="GeneID" id="9687536"/>
<feature type="region of interest" description="Disordered" evidence="7">
    <location>
        <begin position="767"/>
        <end position="804"/>
    </location>
</feature>
<feature type="compositionally biased region" description="Gly residues" evidence="7">
    <location>
        <begin position="453"/>
        <end position="471"/>
    </location>
</feature>